<accession>A0ABN9USY5</accession>
<evidence type="ECO:0000313" key="1">
    <source>
        <dbReference type="EMBL" id="CAK0863132.1"/>
    </source>
</evidence>
<feature type="non-terminal residue" evidence="1">
    <location>
        <position position="79"/>
    </location>
</feature>
<proteinExistence type="predicted"/>
<evidence type="ECO:0000313" key="2">
    <source>
        <dbReference type="Proteomes" id="UP001189429"/>
    </source>
</evidence>
<protein>
    <submittedName>
        <fullName evidence="1">Uncharacterized protein</fullName>
    </submittedName>
</protein>
<dbReference type="EMBL" id="CAUYUJ010016227">
    <property type="protein sequence ID" value="CAK0863132.1"/>
    <property type="molecule type" value="Genomic_DNA"/>
</dbReference>
<dbReference type="Proteomes" id="UP001189429">
    <property type="component" value="Unassembled WGS sequence"/>
</dbReference>
<sequence>MWRHEEISGEALRPSAWRPAAQQEEHHFFMDASTVEEGSTISLVLEHNRQTMGWVPSGLAARSRAARRGVQAARQRRGG</sequence>
<comment type="caution">
    <text evidence="1">The sequence shown here is derived from an EMBL/GenBank/DDBJ whole genome shotgun (WGS) entry which is preliminary data.</text>
</comment>
<name>A0ABN9USY5_9DINO</name>
<organism evidence="1 2">
    <name type="scientific">Prorocentrum cordatum</name>
    <dbReference type="NCBI Taxonomy" id="2364126"/>
    <lineage>
        <taxon>Eukaryota</taxon>
        <taxon>Sar</taxon>
        <taxon>Alveolata</taxon>
        <taxon>Dinophyceae</taxon>
        <taxon>Prorocentrales</taxon>
        <taxon>Prorocentraceae</taxon>
        <taxon>Prorocentrum</taxon>
    </lineage>
</organism>
<gene>
    <name evidence="1" type="ORF">PCOR1329_LOCUS51359</name>
</gene>
<reference evidence="1" key="1">
    <citation type="submission" date="2023-10" db="EMBL/GenBank/DDBJ databases">
        <authorList>
            <person name="Chen Y."/>
            <person name="Shah S."/>
            <person name="Dougan E. K."/>
            <person name="Thang M."/>
            <person name="Chan C."/>
        </authorList>
    </citation>
    <scope>NUCLEOTIDE SEQUENCE [LARGE SCALE GENOMIC DNA]</scope>
</reference>
<keyword evidence="2" id="KW-1185">Reference proteome</keyword>